<accession>A0A379DFH3</accession>
<evidence type="ECO:0000313" key="1">
    <source>
        <dbReference type="EMBL" id="SUB76312.1"/>
    </source>
</evidence>
<sequence>MEVLRARSLYDYIKILKEKNLLDAYFRGNRGSI</sequence>
<organism evidence="1 2">
    <name type="scientific">Peptoniphilus indolicus</name>
    <dbReference type="NCBI Taxonomy" id="33030"/>
    <lineage>
        <taxon>Bacteria</taxon>
        <taxon>Bacillati</taxon>
        <taxon>Bacillota</taxon>
        <taxon>Tissierellia</taxon>
        <taxon>Tissierellales</taxon>
        <taxon>Peptoniphilaceae</taxon>
        <taxon>Peptoniphilus</taxon>
    </lineage>
</organism>
<dbReference type="Proteomes" id="UP000254777">
    <property type="component" value="Unassembled WGS sequence"/>
</dbReference>
<evidence type="ECO:0000313" key="2">
    <source>
        <dbReference type="Proteomes" id="UP000254777"/>
    </source>
</evidence>
<dbReference type="EMBL" id="UGTH01000001">
    <property type="protein sequence ID" value="SUB76312.1"/>
    <property type="molecule type" value="Genomic_DNA"/>
</dbReference>
<gene>
    <name evidence="1" type="ORF">NCTC11088_02129</name>
</gene>
<reference evidence="1 2" key="1">
    <citation type="submission" date="2018-06" db="EMBL/GenBank/DDBJ databases">
        <authorList>
            <consortium name="Pathogen Informatics"/>
            <person name="Doyle S."/>
        </authorList>
    </citation>
    <scope>NUCLEOTIDE SEQUENCE [LARGE SCALE GENOMIC DNA]</scope>
    <source>
        <strain evidence="1 2">NCTC11088</strain>
    </source>
</reference>
<dbReference type="AlphaFoldDB" id="A0A379DFH3"/>
<name>A0A379DFH3_9FIRM</name>
<proteinExistence type="predicted"/>
<protein>
    <submittedName>
        <fullName evidence="1">Uncharacterized protein</fullName>
    </submittedName>
</protein>